<organism evidence="1 2">
    <name type="scientific">Prorocentrum cordatum</name>
    <dbReference type="NCBI Taxonomy" id="2364126"/>
    <lineage>
        <taxon>Eukaryota</taxon>
        <taxon>Sar</taxon>
        <taxon>Alveolata</taxon>
        <taxon>Dinophyceae</taxon>
        <taxon>Prorocentrales</taxon>
        <taxon>Prorocentraceae</taxon>
        <taxon>Prorocentrum</taxon>
    </lineage>
</organism>
<accession>A0ABN9PE60</accession>
<dbReference type="EMBL" id="CAUYUJ010000235">
    <property type="protein sequence ID" value="CAK0789440.1"/>
    <property type="molecule type" value="Genomic_DNA"/>
</dbReference>
<feature type="non-terminal residue" evidence="1">
    <location>
        <position position="99"/>
    </location>
</feature>
<comment type="caution">
    <text evidence="1">The sequence shown here is derived from an EMBL/GenBank/DDBJ whole genome shotgun (WGS) entry which is preliminary data.</text>
</comment>
<evidence type="ECO:0000313" key="2">
    <source>
        <dbReference type="Proteomes" id="UP001189429"/>
    </source>
</evidence>
<gene>
    <name evidence="1" type="ORF">PCOR1329_LOCUS1002</name>
</gene>
<dbReference type="Proteomes" id="UP001189429">
    <property type="component" value="Unassembled WGS sequence"/>
</dbReference>
<proteinExistence type="predicted"/>
<name>A0ABN9PE60_9DINO</name>
<protein>
    <submittedName>
        <fullName evidence="1">Uncharacterized protein</fullName>
    </submittedName>
</protein>
<evidence type="ECO:0000313" key="1">
    <source>
        <dbReference type="EMBL" id="CAK0789440.1"/>
    </source>
</evidence>
<sequence>VDEKLSQPYAAFISPMEGESFELVVSAGRGNGAGALRLLARFWDPTSGGRRRVLLTKIMAPSQVAKLENLAGDIAKWEELIRRRERRRADGRDARLDDE</sequence>
<keyword evidence="2" id="KW-1185">Reference proteome</keyword>
<feature type="non-terminal residue" evidence="1">
    <location>
        <position position="1"/>
    </location>
</feature>
<reference evidence="1" key="1">
    <citation type="submission" date="2023-10" db="EMBL/GenBank/DDBJ databases">
        <authorList>
            <person name="Chen Y."/>
            <person name="Shah S."/>
            <person name="Dougan E. K."/>
            <person name="Thang M."/>
            <person name="Chan C."/>
        </authorList>
    </citation>
    <scope>NUCLEOTIDE SEQUENCE [LARGE SCALE GENOMIC DNA]</scope>
</reference>